<feature type="compositionally biased region" description="Polar residues" evidence="1">
    <location>
        <begin position="1"/>
        <end position="14"/>
    </location>
</feature>
<dbReference type="AlphaFoldDB" id="G0R0D0"/>
<dbReference type="RefSeq" id="XP_004030303.1">
    <property type="nucleotide sequence ID" value="XM_004030255.1"/>
</dbReference>
<dbReference type="Proteomes" id="UP000008983">
    <property type="component" value="Unassembled WGS sequence"/>
</dbReference>
<feature type="compositionally biased region" description="Low complexity" evidence="1">
    <location>
        <begin position="65"/>
        <end position="87"/>
    </location>
</feature>
<sequence length="460" mass="55151">MSEKQLIQQSNQEINYEAEQDNKKEEEQGHEQDQFFQEREEQQDHNDEEEQEEQEEDQSIEQEQIENNSQNKQAQDQQQDSLDSQQKQQEELNILKQNRQEEELQSQNLQQNTDLLNFFFRNFQQEIQSYFAEFQQKQFNTDQQQQEQQQASILASDIPLVLRVALYYDNITIHAQKNDENEIFSKPNSYKYILDALEKYCISNKSMKEFDPNTTRIFYNDFVDFCYFLIYYDQNIYLQQSSKDDFEVKESQLEKQIKENIDHYEKYLSNNQFVSPQEKQVAVNMINNLKQQLEALTKGNKHTNSKTYKTAKTLEQTRQRNLKEIFTFYAKQQNVNGPAFTFDRIVHEQNIINLASFFLFLKQFGILGQNKYVTKKEISVLFKKYALNYKELDLEHFKILIEKVALTYLKEEEELSSIEKVEKIYQILEIDNLNKLKSKFRLLNQPFGIQEKVGFRQLPS</sequence>
<organism evidence="2 3">
    <name type="scientific">Ichthyophthirius multifiliis</name>
    <name type="common">White spot disease agent</name>
    <name type="synonym">Ich</name>
    <dbReference type="NCBI Taxonomy" id="5932"/>
    <lineage>
        <taxon>Eukaryota</taxon>
        <taxon>Sar</taxon>
        <taxon>Alveolata</taxon>
        <taxon>Ciliophora</taxon>
        <taxon>Intramacronucleata</taxon>
        <taxon>Oligohymenophorea</taxon>
        <taxon>Hymenostomatida</taxon>
        <taxon>Ophryoglenina</taxon>
        <taxon>Ichthyophthirius</taxon>
    </lineage>
</organism>
<proteinExistence type="predicted"/>
<reference evidence="2 3" key="1">
    <citation type="submission" date="2011-07" db="EMBL/GenBank/DDBJ databases">
        <authorList>
            <person name="Coyne R."/>
            <person name="Brami D."/>
            <person name="Johnson J."/>
            <person name="Hostetler J."/>
            <person name="Hannick L."/>
            <person name="Clark T."/>
            <person name="Cassidy-Hanley D."/>
            <person name="Inman J."/>
        </authorList>
    </citation>
    <scope>NUCLEOTIDE SEQUENCE [LARGE SCALE GENOMIC DNA]</scope>
    <source>
        <strain evidence="2 3">G5</strain>
    </source>
</reference>
<name>G0R0D0_ICHMU</name>
<dbReference type="InParanoid" id="G0R0D0"/>
<feature type="compositionally biased region" description="Acidic residues" evidence="1">
    <location>
        <begin position="46"/>
        <end position="64"/>
    </location>
</feature>
<evidence type="ECO:0000256" key="1">
    <source>
        <dbReference type="SAM" id="MobiDB-lite"/>
    </source>
</evidence>
<evidence type="ECO:0000313" key="2">
    <source>
        <dbReference type="EMBL" id="EGR29067.1"/>
    </source>
</evidence>
<evidence type="ECO:0000313" key="3">
    <source>
        <dbReference type="Proteomes" id="UP000008983"/>
    </source>
</evidence>
<dbReference type="eggNOG" id="ENOG502SV3P">
    <property type="taxonomic scope" value="Eukaryota"/>
</dbReference>
<gene>
    <name evidence="2" type="ORF">IMG5_163570</name>
</gene>
<dbReference type="OrthoDB" id="313045at2759"/>
<dbReference type="EMBL" id="GL984187">
    <property type="protein sequence ID" value="EGR29067.1"/>
    <property type="molecule type" value="Genomic_DNA"/>
</dbReference>
<keyword evidence="3" id="KW-1185">Reference proteome</keyword>
<dbReference type="OMA" id="QNEYNEN"/>
<feature type="non-terminal residue" evidence="2">
    <location>
        <position position="460"/>
    </location>
</feature>
<accession>G0R0D0</accession>
<feature type="region of interest" description="Disordered" evidence="1">
    <location>
        <begin position="1"/>
        <end position="87"/>
    </location>
</feature>
<protein>
    <submittedName>
        <fullName evidence="2">Uncharacterized protein</fullName>
    </submittedName>
</protein>
<dbReference type="GeneID" id="14905162"/>
<feature type="compositionally biased region" description="Basic and acidic residues" evidence="1">
    <location>
        <begin position="20"/>
        <end position="45"/>
    </location>
</feature>